<keyword evidence="2" id="KW-1185">Reference proteome</keyword>
<reference evidence="1 2" key="1">
    <citation type="submission" date="2024-04" db="EMBL/GenBank/DDBJ databases">
        <title>WGS of bacteria from Torrens River.</title>
        <authorList>
            <person name="Wyrsch E.R."/>
            <person name="Drigo B."/>
        </authorList>
    </citation>
    <scope>NUCLEOTIDE SEQUENCE [LARGE SCALE GENOMIC DNA]</scope>
    <source>
        <strain evidence="1 2">TWI391</strain>
    </source>
</reference>
<sequence length="48" mass="5998">MIKRERTRKSKIEQNPYMYYMTNWGFMETEIKEDRPVALKKENDKLEK</sequence>
<dbReference type="RefSeq" id="WP_021190220.1">
    <property type="nucleotide sequence ID" value="NZ_JAOQNK010000001.1"/>
</dbReference>
<evidence type="ECO:0000313" key="1">
    <source>
        <dbReference type="EMBL" id="MEN5378547.1"/>
    </source>
</evidence>
<accession>A0ABV0BYX5</accession>
<gene>
    <name evidence="1" type="ORF">ABE541_14885</name>
</gene>
<protein>
    <submittedName>
        <fullName evidence="1">Uncharacterized protein</fullName>
    </submittedName>
</protein>
<name>A0ABV0BYX5_9SPHI</name>
<dbReference type="EMBL" id="JBDJNQ010000007">
    <property type="protein sequence ID" value="MEN5378547.1"/>
    <property type="molecule type" value="Genomic_DNA"/>
</dbReference>
<evidence type="ECO:0000313" key="2">
    <source>
        <dbReference type="Proteomes" id="UP001409291"/>
    </source>
</evidence>
<comment type="caution">
    <text evidence="1">The sequence shown here is derived from an EMBL/GenBank/DDBJ whole genome shotgun (WGS) entry which is preliminary data.</text>
</comment>
<organism evidence="1 2">
    <name type="scientific">Sphingobacterium kitahiroshimense</name>
    <dbReference type="NCBI Taxonomy" id="470446"/>
    <lineage>
        <taxon>Bacteria</taxon>
        <taxon>Pseudomonadati</taxon>
        <taxon>Bacteroidota</taxon>
        <taxon>Sphingobacteriia</taxon>
        <taxon>Sphingobacteriales</taxon>
        <taxon>Sphingobacteriaceae</taxon>
        <taxon>Sphingobacterium</taxon>
    </lineage>
</organism>
<dbReference type="Proteomes" id="UP001409291">
    <property type="component" value="Unassembled WGS sequence"/>
</dbReference>
<proteinExistence type="predicted"/>